<accession>A0AA88IC37</accession>
<dbReference type="AlphaFoldDB" id="A0AA88IC37"/>
<keyword evidence="2" id="KW-1185">Reference proteome</keyword>
<gene>
    <name evidence="1" type="ORF">Q5P01_000404</name>
</gene>
<dbReference type="Proteomes" id="UP001187415">
    <property type="component" value="Unassembled WGS sequence"/>
</dbReference>
<sequence>MALLHEKSAECVLSELDLFSCPLTQMSVEGSQYVEISPISSITDRGPIEFYIVAKGEKYLDLNNTILYLRLKITNADGTDLAADTEGAMDLHVILNGPNRGLTQRARFSAESKEFQVLGPLHADIFFCERLLLNSLDIRIKLTRGSDAFCLMHAANREYRLHVFYVKKVTVAPAVHIGHSAALIKSNALYPLSRINLKTFSIPANSRICTQENLFLGTLPNYIVLGLANHEAFTGSSNLNPFNFIHCDLEYLVICQDGRQIPAKPFQPQFENNQCVREYYNLFSSTGRHLKDQPLFPLPQTTTLIVYASYNSILKIDSKRNILTDYY</sequence>
<name>A0AA88IC37_CHASR</name>
<dbReference type="GO" id="GO:0004748">
    <property type="term" value="F:ribonucleoside-diphosphate reductase activity, thioredoxin disulfide as acceptor"/>
    <property type="evidence" value="ECO:0007669"/>
    <property type="project" value="TreeGrafter"/>
</dbReference>
<evidence type="ECO:0000313" key="2">
    <source>
        <dbReference type="Proteomes" id="UP001187415"/>
    </source>
</evidence>
<dbReference type="InterPro" id="IPR000358">
    <property type="entry name" value="RNR_small_fam"/>
</dbReference>
<dbReference type="GO" id="GO:0005829">
    <property type="term" value="C:cytosol"/>
    <property type="evidence" value="ECO:0007669"/>
    <property type="project" value="TreeGrafter"/>
</dbReference>
<dbReference type="GO" id="GO:0009263">
    <property type="term" value="P:deoxyribonucleotide biosynthetic process"/>
    <property type="evidence" value="ECO:0007669"/>
    <property type="project" value="InterPro"/>
</dbReference>
<organism evidence="1 2">
    <name type="scientific">Channa striata</name>
    <name type="common">Snakehead murrel</name>
    <name type="synonym">Ophicephalus striatus</name>
    <dbReference type="NCBI Taxonomy" id="64152"/>
    <lineage>
        <taxon>Eukaryota</taxon>
        <taxon>Metazoa</taxon>
        <taxon>Chordata</taxon>
        <taxon>Craniata</taxon>
        <taxon>Vertebrata</taxon>
        <taxon>Euteleostomi</taxon>
        <taxon>Actinopterygii</taxon>
        <taxon>Neopterygii</taxon>
        <taxon>Teleostei</taxon>
        <taxon>Neoteleostei</taxon>
        <taxon>Acanthomorphata</taxon>
        <taxon>Anabantaria</taxon>
        <taxon>Anabantiformes</taxon>
        <taxon>Channoidei</taxon>
        <taxon>Channidae</taxon>
        <taxon>Channa</taxon>
    </lineage>
</organism>
<comment type="caution">
    <text evidence="1">The sequence shown here is derived from an EMBL/GenBank/DDBJ whole genome shotgun (WGS) entry which is preliminary data.</text>
</comment>
<protein>
    <submittedName>
        <fullName evidence="1">Uncharacterized protein</fullName>
    </submittedName>
</protein>
<proteinExistence type="predicted"/>
<dbReference type="PANTHER" id="PTHR23409:SF21">
    <property type="entry name" value="CAPSID PROTEIN"/>
    <property type="match status" value="1"/>
</dbReference>
<reference evidence="1" key="1">
    <citation type="submission" date="2023-07" db="EMBL/GenBank/DDBJ databases">
        <title>Chromosome-level Genome Assembly of Striped Snakehead (Channa striata).</title>
        <authorList>
            <person name="Liu H."/>
        </authorList>
    </citation>
    <scope>NUCLEOTIDE SEQUENCE</scope>
    <source>
        <strain evidence="1">Gz</strain>
        <tissue evidence="1">Muscle</tissue>
    </source>
</reference>
<dbReference type="PANTHER" id="PTHR23409">
    <property type="entry name" value="RIBONUCLEOSIDE-DIPHOSPHATE REDUCTASE SMALL CHAIN"/>
    <property type="match status" value="1"/>
</dbReference>
<dbReference type="EMBL" id="JAUPFM010000236">
    <property type="protein sequence ID" value="KAK2810389.1"/>
    <property type="molecule type" value="Genomic_DNA"/>
</dbReference>
<evidence type="ECO:0000313" key="1">
    <source>
        <dbReference type="EMBL" id="KAK2810389.1"/>
    </source>
</evidence>